<dbReference type="InterPro" id="IPR003615">
    <property type="entry name" value="HNH_nuc"/>
</dbReference>
<dbReference type="AlphaFoldDB" id="A0AB38XSV5"/>
<dbReference type="Gene3D" id="1.10.30.50">
    <property type="match status" value="1"/>
</dbReference>
<feature type="compositionally biased region" description="Basic and acidic residues" evidence="1">
    <location>
        <begin position="431"/>
        <end position="440"/>
    </location>
</feature>
<keyword evidence="2" id="KW-0540">Nuclease</keyword>
<keyword evidence="2" id="KW-0378">Hydrolase</keyword>
<evidence type="ECO:0000313" key="3">
    <source>
        <dbReference type="Proteomes" id="UP001220238"/>
    </source>
</evidence>
<accession>A0AB38XSV5</accession>
<sequence>MSNQISPANRPSDVYEAALLPEAPQFFHEASTNPLAVAGIQRNRLELDISLSCAPQSLEIDVDAYIAEIAPELGIARGKALEYVEVGIQLALMPRLGAFVKARAHLPFRHLLTIARATAPLQNPEVREVVEEEIARFVIPRRQGEVLRGIRSLHKFLQQVIEQIEPQLRPKNLPGDVDPLLPAGEREIVGESIGFEEGDNFAEVFMELEKTRALEFKTTLQAISTSAGCTRVEALTHLIRGTAEAKVVLNLYCPATEERPRTAWLGGVGWISQLATQAWIDKVTHIRLLADESAEGYTPTESQRAYIQGLDGTCRFPGCDVPAEFCDIDHIEPYNKENPAEGGATETPNLHCLCRRHHNMKTAGLWNVARDRDGVELWTSSSTGKKTVSMEDGPLAGHGRYTFDKRGLRMTQALEEYNQYRQELIEQSQKLVEEARKGEDTDSPDTDSPDTDSPNPQDPPSMDEFGF</sequence>
<proteinExistence type="predicted"/>
<evidence type="ECO:0000256" key="1">
    <source>
        <dbReference type="SAM" id="MobiDB-lite"/>
    </source>
</evidence>
<keyword evidence="2" id="KW-0255">Endonuclease</keyword>
<reference evidence="2" key="1">
    <citation type="submission" date="2023-03" db="EMBL/GenBank/DDBJ databases">
        <title>Corynebacterium amycolatum SB-1.</title>
        <authorList>
            <person name="Jo H."/>
        </authorList>
    </citation>
    <scope>NUCLEOTIDE SEQUENCE</scope>
    <source>
        <strain evidence="2">SB-1</strain>
    </source>
</reference>
<gene>
    <name evidence="2" type="ORF">P2W56_06525</name>
</gene>
<evidence type="ECO:0000313" key="2">
    <source>
        <dbReference type="EMBL" id="WET43104.1"/>
    </source>
</evidence>
<dbReference type="GeneID" id="92769176"/>
<name>A0AB38XSV5_CORAY</name>
<dbReference type="GO" id="GO:0004519">
    <property type="term" value="F:endonuclease activity"/>
    <property type="evidence" value="ECO:0007669"/>
    <property type="project" value="UniProtKB-KW"/>
</dbReference>
<protein>
    <submittedName>
        <fullName evidence="2">HNH endonuclease signature motif containing protein</fullName>
    </submittedName>
</protein>
<dbReference type="EMBL" id="CP120206">
    <property type="protein sequence ID" value="WET43104.1"/>
    <property type="molecule type" value="Genomic_DNA"/>
</dbReference>
<dbReference type="CDD" id="cd00085">
    <property type="entry name" value="HNHc"/>
    <property type="match status" value="1"/>
</dbReference>
<feature type="region of interest" description="Disordered" evidence="1">
    <location>
        <begin position="426"/>
        <end position="467"/>
    </location>
</feature>
<dbReference type="Proteomes" id="UP001220238">
    <property type="component" value="Chromosome"/>
</dbReference>
<dbReference type="RefSeq" id="WP_222867216.1">
    <property type="nucleotide sequence ID" value="NZ_CP046975.1"/>
</dbReference>
<organism evidence="2 3">
    <name type="scientific">Corynebacterium amycolatum</name>
    <dbReference type="NCBI Taxonomy" id="43765"/>
    <lineage>
        <taxon>Bacteria</taxon>
        <taxon>Bacillati</taxon>
        <taxon>Actinomycetota</taxon>
        <taxon>Actinomycetes</taxon>
        <taxon>Mycobacteriales</taxon>
        <taxon>Corynebacteriaceae</taxon>
        <taxon>Corynebacterium</taxon>
    </lineage>
</organism>
<feature type="compositionally biased region" description="Acidic residues" evidence="1">
    <location>
        <begin position="441"/>
        <end position="450"/>
    </location>
</feature>